<reference evidence="3" key="1">
    <citation type="submission" date="2017-12" db="EMBL/GenBank/DDBJ databases">
        <title>Sequencing the genomes of 1000 Actinobacteria strains.</title>
        <authorList>
            <person name="Klenk H.-P."/>
        </authorList>
    </citation>
    <scope>NUCLEOTIDE SEQUENCE [LARGE SCALE GENOMIC DNA]</scope>
    <source>
        <strain evidence="3">DSM 44228</strain>
    </source>
</reference>
<evidence type="ECO:0000313" key="4">
    <source>
        <dbReference type="Proteomes" id="UP000233786"/>
    </source>
</evidence>
<dbReference type="Pfam" id="PF19054">
    <property type="entry name" value="DUF5753"/>
    <property type="match status" value="1"/>
</dbReference>
<evidence type="ECO:0000313" key="3">
    <source>
        <dbReference type="EMBL" id="PKW15785.1"/>
    </source>
</evidence>
<comment type="caution">
    <text evidence="3">The sequence shown here is derived from an EMBL/GenBank/DDBJ whole genome shotgun (WGS) entry which is preliminary data.</text>
</comment>
<dbReference type="Pfam" id="PF13560">
    <property type="entry name" value="HTH_31"/>
    <property type="match status" value="1"/>
</dbReference>
<dbReference type="PROSITE" id="PS50943">
    <property type="entry name" value="HTH_CROC1"/>
    <property type="match status" value="1"/>
</dbReference>
<protein>
    <submittedName>
        <fullName evidence="3">Helix-turn-helix protein</fullName>
    </submittedName>
</protein>
<evidence type="ECO:0000256" key="1">
    <source>
        <dbReference type="SAM" id="MobiDB-lite"/>
    </source>
</evidence>
<dbReference type="GO" id="GO:0003677">
    <property type="term" value="F:DNA binding"/>
    <property type="evidence" value="ECO:0007669"/>
    <property type="project" value="InterPro"/>
</dbReference>
<feature type="compositionally biased region" description="Basic and acidic residues" evidence="1">
    <location>
        <begin position="9"/>
        <end position="18"/>
    </location>
</feature>
<name>A0A2N3XYM4_SACSN</name>
<dbReference type="AlphaFoldDB" id="A0A2N3XYM4"/>
<organism evidence="3 4">
    <name type="scientific">Saccharopolyspora spinosa</name>
    <dbReference type="NCBI Taxonomy" id="60894"/>
    <lineage>
        <taxon>Bacteria</taxon>
        <taxon>Bacillati</taxon>
        <taxon>Actinomycetota</taxon>
        <taxon>Actinomycetes</taxon>
        <taxon>Pseudonocardiales</taxon>
        <taxon>Pseudonocardiaceae</taxon>
        <taxon>Saccharopolyspora</taxon>
    </lineage>
</organism>
<dbReference type="Proteomes" id="UP000233786">
    <property type="component" value="Unassembled WGS sequence"/>
</dbReference>
<feature type="region of interest" description="Disordered" evidence="1">
    <location>
        <begin position="1"/>
        <end position="23"/>
    </location>
</feature>
<dbReference type="InterPro" id="IPR043917">
    <property type="entry name" value="DUF5753"/>
</dbReference>
<accession>A0A2N3XYM4</accession>
<dbReference type="STRING" id="994479.GCA_000194155_03671"/>
<sequence>MDATGDQRANGEDHDANPKRTGTWECAPREQGLTVRGFATRLGRDPGVLSRWETGDRIPKPEQVAQILTSLGVNGQRYEEIIDLAYGASDSSWVATTLPENRQQLAALLDLEQSATKIIEVSPLLIPGLVQTTDYIRGIMASGLPAGELATRVSIRIGRREALTGHKPVQFVALIGQPALKQVIGSPEVLTEQLRYLLKAGRRANIELRIIRPDIGWNPALEGAFSLIETPSGVAVHLENRKSGLFLHEEADIRIYRQAIEMVRQAALGPEDSARLIADLIGRMERKK</sequence>
<dbReference type="InterPro" id="IPR001387">
    <property type="entry name" value="Cro/C1-type_HTH"/>
</dbReference>
<dbReference type="SUPFAM" id="SSF47413">
    <property type="entry name" value="lambda repressor-like DNA-binding domains"/>
    <property type="match status" value="1"/>
</dbReference>
<dbReference type="Gene3D" id="1.10.260.40">
    <property type="entry name" value="lambda repressor-like DNA-binding domains"/>
    <property type="match status" value="1"/>
</dbReference>
<dbReference type="CDD" id="cd00093">
    <property type="entry name" value="HTH_XRE"/>
    <property type="match status" value="1"/>
</dbReference>
<dbReference type="InterPro" id="IPR010982">
    <property type="entry name" value="Lambda_DNA-bd_dom_sf"/>
</dbReference>
<keyword evidence="4" id="KW-1185">Reference proteome</keyword>
<feature type="domain" description="HTH cro/C1-type" evidence="2">
    <location>
        <begin position="30"/>
        <end position="78"/>
    </location>
</feature>
<gene>
    <name evidence="3" type="ORF">A8926_3546</name>
</gene>
<dbReference type="EMBL" id="PJNB01000001">
    <property type="protein sequence ID" value="PKW15785.1"/>
    <property type="molecule type" value="Genomic_DNA"/>
</dbReference>
<evidence type="ECO:0000259" key="2">
    <source>
        <dbReference type="PROSITE" id="PS50943"/>
    </source>
</evidence>
<proteinExistence type="predicted"/>